<evidence type="ECO:0008006" key="3">
    <source>
        <dbReference type="Google" id="ProtNLM"/>
    </source>
</evidence>
<dbReference type="EMBL" id="MNTG01000040">
    <property type="protein sequence ID" value="OLA36773.1"/>
    <property type="molecule type" value="Genomic_DNA"/>
</dbReference>
<dbReference type="NCBIfam" id="NF046065">
    <property type="entry name" value="MtxRegRemB"/>
    <property type="match status" value="1"/>
</dbReference>
<dbReference type="Pfam" id="PF04025">
    <property type="entry name" value="RemA-like"/>
    <property type="match status" value="1"/>
</dbReference>
<dbReference type="AlphaFoldDB" id="A0A1Q6R342"/>
<sequence length="95" mass="10744">MYLHLGVDYMVKNSEIIAIFNLNHPQSVVYDDFVKKYGSRYKVVDASGGEGYYSCVLTNDTMYLSSISSVTLKKRAETGFLDGAAYTNLEILKRR</sequence>
<dbReference type="Proteomes" id="UP000186777">
    <property type="component" value="Unassembled WGS sequence"/>
</dbReference>
<reference evidence="1 2" key="1">
    <citation type="journal article" date="2016" name="Nat. Biotechnol.">
        <title>Measurement of bacterial replication rates in microbial communities.</title>
        <authorList>
            <person name="Brown C.T."/>
            <person name="Olm M.R."/>
            <person name="Thomas B.C."/>
            <person name="Banfield J.F."/>
        </authorList>
    </citation>
    <scope>NUCLEOTIDE SEQUENCE [LARGE SCALE GENOMIC DNA]</scope>
    <source>
        <strain evidence="1">46_33</strain>
    </source>
</reference>
<protein>
    <recommendedName>
        <fullName evidence="3">DUF370 domain-containing protein</fullName>
    </recommendedName>
</protein>
<accession>A0A1Q6R342</accession>
<evidence type="ECO:0000313" key="1">
    <source>
        <dbReference type="EMBL" id="OLA36773.1"/>
    </source>
</evidence>
<proteinExistence type="predicted"/>
<dbReference type="STRING" id="626940.BHW43_08670"/>
<dbReference type="RefSeq" id="WP_304267803.1">
    <property type="nucleotide sequence ID" value="NZ_CATXKC010000068.1"/>
</dbReference>
<gene>
    <name evidence="1" type="ORF">BHW43_08670</name>
</gene>
<name>A0A1Q6R342_9FIRM</name>
<dbReference type="InterPro" id="IPR007169">
    <property type="entry name" value="RemA-like"/>
</dbReference>
<organism evidence="1 2">
    <name type="scientific">Phascolarctobacterium succinatutens</name>
    <dbReference type="NCBI Taxonomy" id="626940"/>
    <lineage>
        <taxon>Bacteria</taxon>
        <taxon>Bacillati</taxon>
        <taxon>Bacillota</taxon>
        <taxon>Negativicutes</taxon>
        <taxon>Acidaminococcales</taxon>
        <taxon>Acidaminococcaceae</taxon>
        <taxon>Phascolarctobacterium</taxon>
    </lineage>
</organism>
<evidence type="ECO:0000313" key="2">
    <source>
        <dbReference type="Proteomes" id="UP000186777"/>
    </source>
</evidence>
<comment type="caution">
    <text evidence="1">The sequence shown here is derived from an EMBL/GenBank/DDBJ whole genome shotgun (WGS) entry which is preliminary data.</text>
</comment>